<evidence type="ECO:0008006" key="9">
    <source>
        <dbReference type="Google" id="ProtNLM"/>
    </source>
</evidence>
<sequence length="423" mass="42970">MAVALLAGSLLVAVVGATGLGVPDGSATETPLWVSDTGREIGGNHHAPAVAGGRVYAPLSGPGTTEGCELVALHSTDGGVVWRAPVDECTIHAVADPTVADANDDGEQEVLVATTEDDLRVYSRDGDLLRRSALDDYGYTRPVVADLGGSDAPETVVVDVRGTVTAFGASGERQWQHALDDYVWARPVVADVDGDGGREVFVAQRDGTLTLLSPGTGSDGATDDAASPVSVAWTTGVGDDPGISWAAAGQADDDPALELWVATVDGGVYAVDGASGEIAWSRDVGSLAAVGGFGDGDGDGDSEVYVTDNSGTVRALDAATGEEEWSTRVTDGAVQMMPPPSLGDTDGDGSADLVVPAHDGSVSKLDPSDGSVVARYERSVSTEASDSGFDRLFGRATLGDVDGDGDDDAVVVYADGTVVALDF</sequence>
<accession>A0A2I8VPS3</accession>
<protein>
    <recommendedName>
        <fullName evidence="9">Pyrrolo-quinoline quinone</fullName>
    </recommendedName>
</protein>
<dbReference type="SMART" id="SM00564">
    <property type="entry name" value="PQQ"/>
    <property type="match status" value="4"/>
</dbReference>
<evidence type="ECO:0000313" key="7">
    <source>
        <dbReference type="EMBL" id="AUV83922.1"/>
    </source>
</evidence>
<dbReference type="SUPFAM" id="SSF69318">
    <property type="entry name" value="Integrin alpha N-terminal domain"/>
    <property type="match status" value="1"/>
</dbReference>
<dbReference type="Gene3D" id="2.130.10.10">
    <property type="entry name" value="YVTN repeat-like/Quinoprotein amine dehydrogenase"/>
    <property type="match status" value="2"/>
</dbReference>
<evidence type="ECO:0000259" key="6">
    <source>
        <dbReference type="Pfam" id="PF25292"/>
    </source>
</evidence>
<gene>
    <name evidence="7" type="ORF">C2R22_07800</name>
</gene>
<feature type="domain" description="Lambda-carrageenase beta-propeller" evidence="6">
    <location>
        <begin position="161"/>
        <end position="213"/>
    </location>
</feature>
<dbReference type="InterPro" id="IPR002372">
    <property type="entry name" value="PQQ_rpt_dom"/>
</dbReference>
<dbReference type="PANTHER" id="PTHR21419:SF23">
    <property type="entry name" value="PROTEIN DEFECTIVE IN EXINE FORMATION 1"/>
    <property type="match status" value="1"/>
</dbReference>
<dbReference type="InterPro" id="IPR028994">
    <property type="entry name" value="Integrin_alpha_N"/>
</dbReference>
<evidence type="ECO:0000256" key="4">
    <source>
        <dbReference type="ARBA" id="ARBA00023136"/>
    </source>
</evidence>
<keyword evidence="4" id="KW-0472">Membrane</keyword>
<dbReference type="Pfam" id="PF25292">
    <property type="entry name" value="Beta-prop_CGLA"/>
    <property type="match status" value="1"/>
</dbReference>
<reference evidence="7 8" key="1">
    <citation type="submission" date="2018-01" db="EMBL/GenBank/DDBJ databases">
        <title>Complete genome sequence of Salinigranum rubrum GX10T, an extremely halophilic archaeon isolated from a marine solar saltern.</title>
        <authorList>
            <person name="Han S."/>
        </authorList>
    </citation>
    <scope>NUCLEOTIDE SEQUENCE [LARGE SCALE GENOMIC DNA]</scope>
    <source>
        <strain evidence="7 8">GX10</strain>
    </source>
</reference>
<dbReference type="OrthoDB" id="221432at2157"/>
<dbReference type="PANTHER" id="PTHR21419">
    <property type="match status" value="1"/>
</dbReference>
<keyword evidence="8" id="KW-1185">Reference proteome</keyword>
<dbReference type="GO" id="GO:0016020">
    <property type="term" value="C:membrane"/>
    <property type="evidence" value="ECO:0007669"/>
    <property type="project" value="UniProtKB-SubCell"/>
</dbReference>
<dbReference type="KEGG" id="srub:C2R22_07800"/>
<comment type="subcellular location">
    <subcellularLocation>
        <location evidence="1">Membrane</location>
        <topology evidence="1">Single-pass membrane protein</topology>
    </subcellularLocation>
</comment>
<dbReference type="EMBL" id="CP026309">
    <property type="protein sequence ID" value="AUV83922.1"/>
    <property type="molecule type" value="Genomic_DNA"/>
</dbReference>
<evidence type="ECO:0000256" key="1">
    <source>
        <dbReference type="ARBA" id="ARBA00004167"/>
    </source>
</evidence>
<evidence type="ECO:0000259" key="5">
    <source>
        <dbReference type="Pfam" id="PF13360"/>
    </source>
</evidence>
<dbReference type="InterPro" id="IPR018391">
    <property type="entry name" value="PQQ_b-propeller_rpt"/>
</dbReference>
<name>A0A2I8VPS3_9EURY</name>
<organism evidence="7 8">
    <name type="scientific">Salinigranum rubrum</name>
    <dbReference type="NCBI Taxonomy" id="755307"/>
    <lineage>
        <taxon>Archaea</taxon>
        <taxon>Methanobacteriati</taxon>
        <taxon>Methanobacteriota</taxon>
        <taxon>Stenosarchaea group</taxon>
        <taxon>Halobacteria</taxon>
        <taxon>Halobacteriales</taxon>
        <taxon>Haloferacaceae</taxon>
        <taxon>Salinigranum</taxon>
    </lineage>
</organism>
<feature type="domain" description="Pyrrolo-quinoline quinone repeat" evidence="5">
    <location>
        <begin position="265"/>
        <end position="422"/>
    </location>
</feature>
<dbReference type="InterPro" id="IPR045232">
    <property type="entry name" value="FAM234"/>
</dbReference>
<keyword evidence="2" id="KW-0812">Transmembrane</keyword>
<evidence type="ECO:0000313" key="8">
    <source>
        <dbReference type="Proteomes" id="UP000236584"/>
    </source>
</evidence>
<evidence type="ECO:0000256" key="3">
    <source>
        <dbReference type="ARBA" id="ARBA00022989"/>
    </source>
</evidence>
<dbReference type="Gene3D" id="2.40.10.480">
    <property type="match status" value="1"/>
</dbReference>
<dbReference type="InterPro" id="IPR057420">
    <property type="entry name" value="Beta-prop_CGLA"/>
</dbReference>
<keyword evidence="3" id="KW-1133">Transmembrane helix</keyword>
<feature type="domain" description="Pyrrolo-quinoline quinone repeat" evidence="5">
    <location>
        <begin position="28"/>
        <end position="103"/>
    </location>
</feature>
<dbReference type="Proteomes" id="UP000236584">
    <property type="component" value="Chromosome"/>
</dbReference>
<evidence type="ECO:0000256" key="2">
    <source>
        <dbReference type="ARBA" id="ARBA00022692"/>
    </source>
</evidence>
<proteinExistence type="predicted"/>
<dbReference type="Pfam" id="PF13360">
    <property type="entry name" value="PQQ_2"/>
    <property type="match status" value="2"/>
</dbReference>
<dbReference type="InterPro" id="IPR015943">
    <property type="entry name" value="WD40/YVTN_repeat-like_dom_sf"/>
</dbReference>
<dbReference type="AlphaFoldDB" id="A0A2I8VPS3"/>